<name>A0A8B6EJ87_MYTGA</name>
<accession>A0A8B6EJ87</accession>
<dbReference type="EMBL" id="UYJE01005266">
    <property type="protein sequence ID" value="VDI35664.1"/>
    <property type="molecule type" value="Genomic_DNA"/>
</dbReference>
<protein>
    <submittedName>
        <fullName evidence="1">Uncharacterized protein</fullName>
    </submittedName>
</protein>
<evidence type="ECO:0000313" key="1">
    <source>
        <dbReference type="EMBL" id="VDI35664.1"/>
    </source>
</evidence>
<organism evidence="1 2">
    <name type="scientific">Mytilus galloprovincialis</name>
    <name type="common">Mediterranean mussel</name>
    <dbReference type="NCBI Taxonomy" id="29158"/>
    <lineage>
        <taxon>Eukaryota</taxon>
        <taxon>Metazoa</taxon>
        <taxon>Spiralia</taxon>
        <taxon>Lophotrochozoa</taxon>
        <taxon>Mollusca</taxon>
        <taxon>Bivalvia</taxon>
        <taxon>Autobranchia</taxon>
        <taxon>Pteriomorphia</taxon>
        <taxon>Mytilida</taxon>
        <taxon>Mytiloidea</taxon>
        <taxon>Mytilidae</taxon>
        <taxon>Mytilinae</taxon>
        <taxon>Mytilus</taxon>
    </lineage>
</organism>
<proteinExistence type="predicted"/>
<dbReference type="AlphaFoldDB" id="A0A8B6EJ87"/>
<keyword evidence="2" id="KW-1185">Reference proteome</keyword>
<evidence type="ECO:0000313" key="2">
    <source>
        <dbReference type="Proteomes" id="UP000596742"/>
    </source>
</evidence>
<gene>
    <name evidence="1" type="ORF">MGAL_10B024584</name>
</gene>
<reference evidence="1" key="1">
    <citation type="submission" date="2018-11" db="EMBL/GenBank/DDBJ databases">
        <authorList>
            <person name="Alioto T."/>
            <person name="Alioto T."/>
        </authorList>
    </citation>
    <scope>NUCLEOTIDE SEQUENCE</scope>
</reference>
<comment type="caution">
    <text evidence="1">The sequence shown here is derived from an EMBL/GenBank/DDBJ whole genome shotgun (WGS) entry which is preliminary data.</text>
</comment>
<sequence>MTRNRTGDGFKVGNCKVCGAMKSQFVAATGAGFMDKLLVINRSPMEMRLPGHNFTGPEIKLSKRLHPESLVKPPLIEFTRLHITTISVMPSTRIKPPVTPSVAKLC</sequence>
<dbReference type="Proteomes" id="UP000596742">
    <property type="component" value="Unassembled WGS sequence"/>
</dbReference>